<dbReference type="EMBL" id="LT629751">
    <property type="protein sequence ID" value="SDS64028.1"/>
    <property type="molecule type" value="Genomic_DNA"/>
</dbReference>
<protein>
    <recommendedName>
        <fullName evidence="1">Roadblock/LAMTOR2 domain-containing protein</fullName>
    </recommendedName>
</protein>
<sequence>MNTSIPANPSASQPSQLKQLCQQQLVELATTTRGVRVAIVASSDGFPLASLNLEAKDSRRITAMGAALGALSQRIVQELVLAGLEGTVIEAAEGLVLCRQIANPITPMVLLVVTGEEANYGYAQWAVKHAARRLSESLNELGERPAGNL</sequence>
<dbReference type="STRING" id="1392877.SAMN05216221_2269"/>
<dbReference type="OrthoDB" id="6882841at2"/>
<dbReference type="Gene3D" id="3.30.450.30">
    <property type="entry name" value="Dynein light chain 2a, cytoplasmic"/>
    <property type="match status" value="1"/>
</dbReference>
<dbReference type="SUPFAM" id="SSF103196">
    <property type="entry name" value="Roadblock/LC7 domain"/>
    <property type="match status" value="1"/>
</dbReference>
<evidence type="ECO:0000313" key="3">
    <source>
        <dbReference type="Proteomes" id="UP000243359"/>
    </source>
</evidence>
<accession>A0A1H1TV04</accession>
<reference evidence="3" key="1">
    <citation type="submission" date="2016-10" db="EMBL/GenBank/DDBJ databases">
        <authorList>
            <person name="Varghese N."/>
            <person name="Submissions S."/>
        </authorList>
    </citation>
    <scope>NUCLEOTIDE SEQUENCE [LARGE SCALE GENOMIC DNA]</scope>
    <source>
        <strain evidence="3">KCTC 32247</strain>
    </source>
</reference>
<evidence type="ECO:0000313" key="2">
    <source>
        <dbReference type="EMBL" id="SDS64028.1"/>
    </source>
</evidence>
<dbReference type="AlphaFoldDB" id="A0A1H1TV04"/>
<feature type="domain" description="Roadblock/LAMTOR2" evidence="1">
    <location>
        <begin position="22"/>
        <end position="114"/>
    </location>
</feature>
<evidence type="ECO:0000259" key="1">
    <source>
        <dbReference type="SMART" id="SM00960"/>
    </source>
</evidence>
<dbReference type="RefSeq" id="WP_090349040.1">
    <property type="nucleotide sequence ID" value="NZ_LT629751.1"/>
</dbReference>
<organism evidence="2 3">
    <name type="scientific">Pseudomonas oryzae</name>
    <dbReference type="NCBI Taxonomy" id="1392877"/>
    <lineage>
        <taxon>Bacteria</taxon>
        <taxon>Pseudomonadati</taxon>
        <taxon>Pseudomonadota</taxon>
        <taxon>Gammaproteobacteria</taxon>
        <taxon>Pseudomonadales</taxon>
        <taxon>Pseudomonadaceae</taxon>
        <taxon>Pseudomonas</taxon>
    </lineage>
</organism>
<dbReference type="InterPro" id="IPR004942">
    <property type="entry name" value="Roadblock/LAMTOR2_dom"/>
</dbReference>
<proteinExistence type="predicted"/>
<dbReference type="Proteomes" id="UP000243359">
    <property type="component" value="Chromosome I"/>
</dbReference>
<dbReference type="SMART" id="SM00960">
    <property type="entry name" value="Robl_LC7"/>
    <property type="match status" value="1"/>
</dbReference>
<name>A0A1H1TV04_9PSED</name>
<keyword evidence="3" id="KW-1185">Reference proteome</keyword>
<gene>
    <name evidence="2" type="ORF">SAMN05216221_2269</name>
</gene>
<dbReference type="Pfam" id="PF03259">
    <property type="entry name" value="Robl_LC7"/>
    <property type="match status" value="1"/>
</dbReference>